<feature type="domain" description="Glyoxalase-like" evidence="1">
    <location>
        <begin position="6"/>
        <end position="193"/>
    </location>
</feature>
<evidence type="ECO:0000313" key="3">
    <source>
        <dbReference type="Proteomes" id="UP000630353"/>
    </source>
</evidence>
<reference evidence="2" key="1">
    <citation type="journal article" date="2014" name="Int. J. Syst. Evol. Microbiol.">
        <title>Complete genome sequence of Corynebacterium casei LMG S-19264T (=DSM 44701T), isolated from a smear-ripened cheese.</title>
        <authorList>
            <consortium name="US DOE Joint Genome Institute (JGI-PGF)"/>
            <person name="Walter F."/>
            <person name="Albersmeier A."/>
            <person name="Kalinowski J."/>
            <person name="Ruckert C."/>
        </authorList>
    </citation>
    <scope>NUCLEOTIDE SEQUENCE</scope>
    <source>
        <strain evidence="2">KCTC 42651</strain>
    </source>
</reference>
<dbReference type="SUPFAM" id="SSF54593">
    <property type="entry name" value="Glyoxalase/Bleomycin resistance protein/Dihydroxybiphenyl dioxygenase"/>
    <property type="match status" value="1"/>
</dbReference>
<dbReference type="PANTHER" id="PTHR40265:SF1">
    <property type="entry name" value="GLYOXALASE-LIKE DOMAIN-CONTAINING PROTEIN"/>
    <property type="match status" value="1"/>
</dbReference>
<dbReference type="EMBL" id="BMZS01000007">
    <property type="protein sequence ID" value="GHD54731.1"/>
    <property type="molecule type" value="Genomic_DNA"/>
</dbReference>
<dbReference type="InterPro" id="IPR025870">
    <property type="entry name" value="Glyoxalase-like_dom"/>
</dbReference>
<protein>
    <submittedName>
        <fullName evidence="2">Lactoylglutathione lyase</fullName>
    </submittedName>
</protein>
<comment type="caution">
    <text evidence="2">The sequence shown here is derived from an EMBL/GenBank/DDBJ whole genome shotgun (WGS) entry which is preliminary data.</text>
</comment>
<dbReference type="AlphaFoldDB" id="A0A918XTE8"/>
<dbReference type="Pfam" id="PF13468">
    <property type="entry name" value="Glyoxalase_3"/>
    <property type="match status" value="1"/>
</dbReference>
<evidence type="ECO:0000259" key="1">
    <source>
        <dbReference type="Pfam" id="PF13468"/>
    </source>
</evidence>
<dbReference type="Proteomes" id="UP000630353">
    <property type="component" value="Unassembled WGS sequence"/>
</dbReference>
<dbReference type="InterPro" id="IPR029068">
    <property type="entry name" value="Glyas_Bleomycin-R_OHBP_Dase"/>
</dbReference>
<sequence length="282" mass="30206">MPVRDIDHVVVMTRDLESARAGWEQLGFTTTPRAVHPFGTANSLIQMQGNFVELLEIDDASLIPPMADRFFSFAEHNRAFLERCGEGASMLVLTSDDRDADRAGWSTRGLREYDPVDFERQATLPDGSKVRVAFSLAFTGDAALDGLSFFVCQQHTPEAFWKPDYQKHRNGARRISAVTLASPDPEVARPFLEAYSGGTAGATAPDGCYGVALAHDRLEVVPGSPPAIPAIDIAVDDVEAAAGLLAGAWRDGPAVVVPPEITNGVCVRLVPAAGSAMETAAR</sequence>
<dbReference type="PANTHER" id="PTHR40265">
    <property type="entry name" value="BLL2707 PROTEIN"/>
    <property type="match status" value="1"/>
</dbReference>
<accession>A0A918XTE8</accession>
<gene>
    <name evidence="2" type="ORF">GCM10017083_32660</name>
</gene>
<evidence type="ECO:0000313" key="2">
    <source>
        <dbReference type="EMBL" id="GHD54731.1"/>
    </source>
</evidence>
<keyword evidence="2" id="KW-0456">Lyase</keyword>
<keyword evidence="3" id="KW-1185">Reference proteome</keyword>
<dbReference type="RefSeq" id="WP_189991505.1">
    <property type="nucleotide sequence ID" value="NZ_BMZS01000007.1"/>
</dbReference>
<dbReference type="GO" id="GO:0016829">
    <property type="term" value="F:lyase activity"/>
    <property type="evidence" value="ECO:0007669"/>
    <property type="project" value="UniProtKB-KW"/>
</dbReference>
<name>A0A918XTE8_9PROT</name>
<reference evidence="2" key="2">
    <citation type="submission" date="2020-09" db="EMBL/GenBank/DDBJ databases">
        <authorList>
            <person name="Sun Q."/>
            <person name="Kim S."/>
        </authorList>
    </citation>
    <scope>NUCLEOTIDE SEQUENCE</scope>
    <source>
        <strain evidence="2">KCTC 42651</strain>
    </source>
</reference>
<proteinExistence type="predicted"/>
<organism evidence="2 3">
    <name type="scientific">Thalassobaculum fulvum</name>
    <dbReference type="NCBI Taxonomy" id="1633335"/>
    <lineage>
        <taxon>Bacteria</taxon>
        <taxon>Pseudomonadati</taxon>
        <taxon>Pseudomonadota</taxon>
        <taxon>Alphaproteobacteria</taxon>
        <taxon>Rhodospirillales</taxon>
        <taxon>Thalassobaculaceae</taxon>
        <taxon>Thalassobaculum</taxon>
    </lineage>
</organism>
<dbReference type="Gene3D" id="3.10.180.10">
    <property type="entry name" value="2,3-Dihydroxybiphenyl 1,2-Dioxygenase, domain 1"/>
    <property type="match status" value="1"/>
</dbReference>